<comment type="caution">
    <text evidence="1">The sequence shown here is derived from an EMBL/GenBank/DDBJ whole genome shotgun (WGS) entry which is preliminary data.</text>
</comment>
<keyword evidence="2" id="KW-1185">Reference proteome</keyword>
<organism evidence="1 2">
    <name type="scientific">Araneus ventricosus</name>
    <name type="common">Orbweaver spider</name>
    <name type="synonym">Epeira ventricosa</name>
    <dbReference type="NCBI Taxonomy" id="182803"/>
    <lineage>
        <taxon>Eukaryota</taxon>
        <taxon>Metazoa</taxon>
        <taxon>Ecdysozoa</taxon>
        <taxon>Arthropoda</taxon>
        <taxon>Chelicerata</taxon>
        <taxon>Arachnida</taxon>
        <taxon>Araneae</taxon>
        <taxon>Araneomorphae</taxon>
        <taxon>Entelegynae</taxon>
        <taxon>Araneoidea</taxon>
        <taxon>Araneidae</taxon>
        <taxon>Araneus</taxon>
    </lineage>
</organism>
<protein>
    <submittedName>
        <fullName evidence="1">Uncharacterized protein</fullName>
    </submittedName>
</protein>
<gene>
    <name evidence="1" type="ORF">AVEN_125002_1</name>
</gene>
<reference evidence="1 2" key="1">
    <citation type="journal article" date="2019" name="Sci. Rep.">
        <title>Orb-weaving spider Araneus ventricosus genome elucidates the spidroin gene catalogue.</title>
        <authorList>
            <person name="Kono N."/>
            <person name="Nakamura H."/>
            <person name="Ohtoshi R."/>
            <person name="Moran D.A.P."/>
            <person name="Shinohara A."/>
            <person name="Yoshida Y."/>
            <person name="Fujiwara M."/>
            <person name="Mori M."/>
            <person name="Tomita M."/>
            <person name="Arakawa K."/>
        </authorList>
    </citation>
    <scope>NUCLEOTIDE SEQUENCE [LARGE SCALE GENOMIC DNA]</scope>
</reference>
<dbReference type="Proteomes" id="UP000499080">
    <property type="component" value="Unassembled WGS sequence"/>
</dbReference>
<sequence>MCASFCRYRLNYGTSKYMAAGSTTPLRSEESWNLRPIPIPYHVRRNIRDLKKSLVDHPQAHCLHCQSLDLHQFQLQQEAYVNVPFLVLRELATFNNQSVEQKERRAGSFNNPSN</sequence>
<dbReference type="EMBL" id="BGPR01000567">
    <property type="protein sequence ID" value="GBM26715.1"/>
    <property type="molecule type" value="Genomic_DNA"/>
</dbReference>
<evidence type="ECO:0000313" key="2">
    <source>
        <dbReference type="Proteomes" id="UP000499080"/>
    </source>
</evidence>
<name>A0A4Y2EFS0_ARAVE</name>
<dbReference type="AlphaFoldDB" id="A0A4Y2EFS0"/>
<evidence type="ECO:0000313" key="1">
    <source>
        <dbReference type="EMBL" id="GBM26715.1"/>
    </source>
</evidence>
<proteinExistence type="predicted"/>
<accession>A0A4Y2EFS0</accession>